<dbReference type="RefSeq" id="WP_124260379.1">
    <property type="nucleotide sequence ID" value="NZ_CP061008.1"/>
</dbReference>
<evidence type="ECO:0000313" key="5">
    <source>
        <dbReference type="EMBL" id="RPJ89748.1"/>
    </source>
</evidence>
<accession>A0A424W9A2</accession>
<dbReference type="PANTHER" id="PTHR43179">
    <property type="entry name" value="RHAMNOSYLTRANSFERASE WBBL"/>
    <property type="match status" value="1"/>
</dbReference>
<evidence type="ECO:0000259" key="4">
    <source>
        <dbReference type="Pfam" id="PF00535"/>
    </source>
</evidence>
<dbReference type="Proteomes" id="UP000285324">
    <property type="component" value="Unassembled WGS sequence"/>
</dbReference>
<evidence type="ECO:0000256" key="1">
    <source>
        <dbReference type="ARBA" id="ARBA00006739"/>
    </source>
</evidence>
<dbReference type="EMBL" id="QVXO01000036">
    <property type="protein sequence ID" value="RPJ89748.1"/>
    <property type="molecule type" value="Genomic_DNA"/>
</dbReference>
<dbReference type="Pfam" id="PF00535">
    <property type="entry name" value="Glycos_transf_2"/>
    <property type="match status" value="1"/>
</dbReference>
<proteinExistence type="inferred from homology"/>
<keyword evidence="2" id="KW-0328">Glycosyltransferase</keyword>
<reference evidence="5 6" key="1">
    <citation type="submission" date="2018-08" db="EMBL/GenBank/DDBJ databases">
        <title>Achromobacter xylosoxidans Genome sequencing and assembly.</title>
        <authorList>
            <person name="Wang R."/>
            <person name="Rensing C."/>
            <person name="Li Y."/>
        </authorList>
    </citation>
    <scope>NUCLEOTIDE SEQUENCE [LARGE SCALE GENOMIC DNA]</scope>
    <source>
        <strain evidence="5 6">GD003A</strain>
    </source>
</reference>
<dbReference type="Gene3D" id="3.90.550.10">
    <property type="entry name" value="Spore Coat Polysaccharide Biosynthesis Protein SpsA, Chain A"/>
    <property type="match status" value="1"/>
</dbReference>
<name>A0A424W9A2_ALCXX</name>
<dbReference type="AlphaFoldDB" id="A0A424W9A2"/>
<comment type="caution">
    <text evidence="5">The sequence shown here is derived from an EMBL/GenBank/DDBJ whole genome shotgun (WGS) entry which is preliminary data.</text>
</comment>
<gene>
    <name evidence="5" type="ORF">DY367_21245</name>
</gene>
<dbReference type="OrthoDB" id="433681at2"/>
<dbReference type="SUPFAM" id="SSF53756">
    <property type="entry name" value="UDP-Glycosyltransferase/glycogen phosphorylase"/>
    <property type="match status" value="1"/>
</dbReference>
<sequence length="679" mass="75843">MAIENLLVPGLRSYSYVSDDRHRVLHQQPGSLANIGPNGVNLTISCLSLNRAALTEKLLRSVAQHIPKFAGEFLIIDNGSGQETVDQLHAIREEMPFRTRIVRLDKNYGVAGGRNRTMPEVCTEWVLCLDNDIFLTMDILPRIQEDIATLGCHFLNVPLLNPDGQTVFAAGGHLYVCTEPAGLHLGAGSACRQAVLDANALEPFLSTFLLGGACVLKKSTFGRLGGYDENMFVGFEDIDFSIRLFQEGYKVGTTSVLGLIHDHPPPVSDSDRDYERERFSRNVIYQSARYMERKHGFDIWGDGLEHWLALRHETLGLSEPSQESVVATEPPSSAVRPKIALVIDVEGWAFSNIARQLQRHLGDRFDFKVISSQDLPEVGHIFMAAAECHLVHFFWREYLRLVDHEWTHGCIQRTGISFADFERRFIKNKPVTTSVYDHLHLDSGEIVERIPFFRDRATGYTVASERLAGIYGTIPGMPAPACVAQDGVDLELFEPRSPAYYQNMGDRPIVVGWAGNSKWASELPDVKGFHSILLPAIELLREQGVPIETRFADRQTGFIAHADMPGYYHSIDLYVCPSAIEGTPNPVLEAMACGVAVVSTDVGIVPEVMGPEQKAFIVSERTPEAIAAAIRKFHEDRSLFAKLAAENLESIKPWSWKIRAEAFARFFQNTLDGFQRHRV</sequence>
<dbReference type="InterPro" id="IPR001173">
    <property type="entry name" value="Glyco_trans_2-like"/>
</dbReference>
<dbReference type="Gene3D" id="3.40.50.2000">
    <property type="entry name" value="Glycogen Phosphorylase B"/>
    <property type="match status" value="1"/>
</dbReference>
<evidence type="ECO:0000313" key="6">
    <source>
        <dbReference type="Proteomes" id="UP000285324"/>
    </source>
</evidence>
<evidence type="ECO:0000256" key="2">
    <source>
        <dbReference type="ARBA" id="ARBA00022676"/>
    </source>
</evidence>
<dbReference type="SUPFAM" id="SSF53448">
    <property type="entry name" value="Nucleotide-diphospho-sugar transferases"/>
    <property type="match status" value="1"/>
</dbReference>
<dbReference type="Pfam" id="PF13692">
    <property type="entry name" value="Glyco_trans_1_4"/>
    <property type="match status" value="1"/>
</dbReference>
<dbReference type="GO" id="GO:0016757">
    <property type="term" value="F:glycosyltransferase activity"/>
    <property type="evidence" value="ECO:0007669"/>
    <property type="project" value="UniProtKB-KW"/>
</dbReference>
<comment type="similarity">
    <text evidence="1">Belongs to the glycosyltransferase 2 family.</text>
</comment>
<dbReference type="InterPro" id="IPR029044">
    <property type="entry name" value="Nucleotide-diphossugar_trans"/>
</dbReference>
<evidence type="ECO:0000256" key="3">
    <source>
        <dbReference type="ARBA" id="ARBA00022679"/>
    </source>
</evidence>
<dbReference type="PANTHER" id="PTHR43179:SF12">
    <property type="entry name" value="GALACTOFURANOSYLTRANSFERASE GLFT2"/>
    <property type="match status" value="1"/>
</dbReference>
<protein>
    <submittedName>
        <fullName evidence="5">Glycosyltransferase</fullName>
    </submittedName>
</protein>
<organism evidence="5 6">
    <name type="scientific">Alcaligenes xylosoxydans xylosoxydans</name>
    <name type="common">Achromobacter xylosoxidans</name>
    <dbReference type="NCBI Taxonomy" id="85698"/>
    <lineage>
        <taxon>Bacteria</taxon>
        <taxon>Pseudomonadati</taxon>
        <taxon>Pseudomonadota</taxon>
        <taxon>Betaproteobacteria</taxon>
        <taxon>Burkholderiales</taxon>
        <taxon>Alcaligenaceae</taxon>
        <taxon>Achromobacter</taxon>
    </lineage>
</organism>
<feature type="domain" description="Glycosyltransferase 2-like" evidence="4">
    <location>
        <begin position="49"/>
        <end position="149"/>
    </location>
</feature>
<keyword evidence="3 5" id="KW-0808">Transferase</keyword>
<dbReference type="CDD" id="cd03801">
    <property type="entry name" value="GT4_PimA-like"/>
    <property type="match status" value="1"/>
</dbReference>